<comment type="subcellular location">
    <subcellularLocation>
        <location evidence="1">Mitochondrion inner membrane</location>
        <topology evidence="1">Multi-pass membrane protein</topology>
    </subcellularLocation>
</comment>
<evidence type="ECO:0000256" key="10">
    <source>
        <dbReference type="RuleBase" id="RU000488"/>
    </source>
</evidence>
<evidence type="ECO:0000256" key="4">
    <source>
        <dbReference type="ARBA" id="ARBA00022737"/>
    </source>
</evidence>
<dbReference type="GO" id="GO:0015218">
    <property type="term" value="F:pyrimidine nucleotide transmembrane transporter activity"/>
    <property type="evidence" value="ECO:0007669"/>
    <property type="project" value="InterPro"/>
</dbReference>
<keyword evidence="4" id="KW-0677">Repeat</keyword>
<evidence type="ECO:0000313" key="13">
    <source>
        <dbReference type="EMBL" id="QSS63742.1"/>
    </source>
</evidence>
<dbReference type="PANTHER" id="PTHR45829">
    <property type="entry name" value="MITOCHONDRIAL CARRIER PROTEIN RIM2"/>
    <property type="match status" value="1"/>
</dbReference>
<dbReference type="PRINTS" id="PR00926">
    <property type="entry name" value="MITOCARRIER"/>
</dbReference>
<dbReference type="Proteomes" id="UP000663671">
    <property type="component" value="Chromosome 1"/>
</dbReference>
<evidence type="ECO:0000256" key="2">
    <source>
        <dbReference type="ARBA" id="ARBA00022448"/>
    </source>
</evidence>
<feature type="region of interest" description="Disordered" evidence="11">
    <location>
        <begin position="321"/>
        <end position="347"/>
    </location>
</feature>
<keyword evidence="8 9" id="KW-0472">Membrane</keyword>
<dbReference type="Gene3D" id="1.50.40.10">
    <property type="entry name" value="Mitochondrial carrier domain"/>
    <property type="match status" value="1"/>
</dbReference>
<name>A0A8A1MGQ2_AJECA</name>
<reference evidence="13" key="1">
    <citation type="submission" date="2021-01" db="EMBL/GenBank/DDBJ databases">
        <title>Chromosome-level genome assembly of a human fungal pathogen reveals clustering of transcriptionally co-regulated genes.</title>
        <authorList>
            <person name="Voorhies M."/>
            <person name="Cohen S."/>
            <person name="Shea T.P."/>
            <person name="Petrus S."/>
            <person name="Munoz J.F."/>
            <person name="Poplawski S."/>
            <person name="Goldman W.E."/>
            <person name="Michael T."/>
            <person name="Cuomo C.A."/>
            <person name="Sil A."/>
            <person name="Beyhan S."/>
        </authorList>
    </citation>
    <scope>NUCLEOTIDE SEQUENCE</scope>
    <source>
        <strain evidence="13">WU24</strain>
    </source>
</reference>
<dbReference type="PROSITE" id="PS50920">
    <property type="entry name" value="SOLCAR"/>
    <property type="match status" value="3"/>
</dbReference>
<feature type="repeat" description="Solcar" evidence="9">
    <location>
        <begin position="162"/>
        <end position="256"/>
    </location>
</feature>
<evidence type="ECO:0000313" key="14">
    <source>
        <dbReference type="Proteomes" id="UP000663671"/>
    </source>
</evidence>
<evidence type="ECO:0000256" key="7">
    <source>
        <dbReference type="ARBA" id="ARBA00023128"/>
    </source>
</evidence>
<keyword evidence="7" id="KW-0496">Mitochondrion</keyword>
<evidence type="ECO:0000256" key="3">
    <source>
        <dbReference type="ARBA" id="ARBA00022692"/>
    </source>
</evidence>
<keyword evidence="5" id="KW-0999">Mitochondrion inner membrane</keyword>
<evidence type="ECO:0000256" key="5">
    <source>
        <dbReference type="ARBA" id="ARBA00022792"/>
    </source>
</evidence>
<dbReference type="InterPro" id="IPR018108">
    <property type="entry name" value="MCP_transmembrane"/>
</dbReference>
<dbReference type="InterPro" id="IPR002067">
    <property type="entry name" value="MCP"/>
</dbReference>
<organism evidence="13 14">
    <name type="scientific">Ajellomyces capsulatus</name>
    <name type="common">Darling's disease fungus</name>
    <name type="synonym">Histoplasma capsulatum</name>
    <dbReference type="NCBI Taxonomy" id="5037"/>
    <lineage>
        <taxon>Eukaryota</taxon>
        <taxon>Fungi</taxon>
        <taxon>Dikarya</taxon>
        <taxon>Ascomycota</taxon>
        <taxon>Pezizomycotina</taxon>
        <taxon>Eurotiomycetes</taxon>
        <taxon>Eurotiomycetidae</taxon>
        <taxon>Onygenales</taxon>
        <taxon>Ajellomycetaceae</taxon>
        <taxon>Histoplasma</taxon>
    </lineage>
</organism>
<keyword evidence="3 9" id="KW-0812">Transmembrane</keyword>
<dbReference type="PANTHER" id="PTHR45829:SF1">
    <property type="entry name" value="CARRIER PROTEIN, PUTATIVE (AFU_ORTHOLOGUE AFUA_4G06780)-RELATED"/>
    <property type="match status" value="1"/>
</dbReference>
<keyword evidence="6 12" id="KW-1133">Transmembrane helix</keyword>
<dbReference type="Pfam" id="PF00153">
    <property type="entry name" value="Mito_carr"/>
    <property type="match status" value="4"/>
</dbReference>
<protein>
    <submittedName>
        <fullName evidence="13">Mitochondrial folate transporter/carrier</fullName>
    </submittedName>
</protein>
<dbReference type="GO" id="GO:0005743">
    <property type="term" value="C:mitochondrial inner membrane"/>
    <property type="evidence" value="ECO:0007669"/>
    <property type="project" value="UniProtKB-SubCell"/>
</dbReference>
<feature type="transmembrane region" description="Helical" evidence="12">
    <location>
        <begin position="126"/>
        <end position="148"/>
    </location>
</feature>
<dbReference type="AlphaFoldDB" id="A0A8A1MGQ2"/>
<evidence type="ECO:0000256" key="12">
    <source>
        <dbReference type="SAM" id="Phobius"/>
    </source>
</evidence>
<dbReference type="SUPFAM" id="SSF103506">
    <property type="entry name" value="Mitochondrial carrier"/>
    <property type="match status" value="1"/>
</dbReference>
<dbReference type="GO" id="GO:1990519">
    <property type="term" value="P:pyrimidine nucleotide import into mitochondrion"/>
    <property type="evidence" value="ECO:0007669"/>
    <property type="project" value="TreeGrafter"/>
</dbReference>
<feature type="compositionally biased region" description="Polar residues" evidence="11">
    <location>
        <begin position="18"/>
        <end position="35"/>
    </location>
</feature>
<dbReference type="OrthoDB" id="10266426at2759"/>
<evidence type="ECO:0000256" key="11">
    <source>
        <dbReference type="SAM" id="MobiDB-lite"/>
    </source>
</evidence>
<proteinExistence type="inferred from homology"/>
<evidence type="ECO:0000256" key="6">
    <source>
        <dbReference type="ARBA" id="ARBA00022989"/>
    </source>
</evidence>
<dbReference type="InterPro" id="IPR049562">
    <property type="entry name" value="SLC25A33/36-like"/>
</dbReference>
<dbReference type="VEuPathDB" id="FungiDB:I7I51_00802"/>
<keyword evidence="2 10" id="KW-0813">Transport</keyword>
<gene>
    <name evidence="13" type="ORF">I7I51_00802</name>
</gene>
<feature type="region of interest" description="Disordered" evidence="11">
    <location>
        <begin position="1"/>
        <end position="48"/>
    </location>
</feature>
<comment type="similarity">
    <text evidence="10">Belongs to the mitochondrial carrier (TC 2.A.29) family.</text>
</comment>
<feature type="compositionally biased region" description="Low complexity" evidence="11">
    <location>
        <begin position="1"/>
        <end position="17"/>
    </location>
</feature>
<accession>A0A8A1MGQ2</accession>
<feature type="repeat" description="Solcar" evidence="9">
    <location>
        <begin position="271"/>
        <end position="397"/>
    </location>
</feature>
<dbReference type="EMBL" id="CP069114">
    <property type="protein sequence ID" value="QSS63742.1"/>
    <property type="molecule type" value="Genomic_DNA"/>
</dbReference>
<feature type="repeat" description="Solcar" evidence="9">
    <location>
        <begin position="57"/>
        <end position="155"/>
    </location>
</feature>
<evidence type="ECO:0000256" key="1">
    <source>
        <dbReference type="ARBA" id="ARBA00004448"/>
    </source>
</evidence>
<dbReference type="InterPro" id="IPR023395">
    <property type="entry name" value="MCP_dom_sf"/>
</dbReference>
<feature type="transmembrane region" description="Helical" evidence="12">
    <location>
        <begin position="168"/>
        <end position="188"/>
    </location>
</feature>
<sequence>MSMGRTSSSRTLGGSPSQQGISNSDNQSTTPTLHSGATPPPGSSPLKSLQVYSTRIPQTYITPFCGASAGVASGIVTCPLDVIKTKLQAQGGFQLRRNGKLIESGTLYRGMFGTGKMIWRDEGIRGLYRGLGPMLLGYLPTWAVYLTVYDRSREYFCQKTDNWWLARAYASLTAGTCSTVATNPIWVIKTRLMSQGFRPASNGYQAPWYYKNTLDAARKMYASEGLRAFYSGLTPALLGLSHVAIQFPLYEYFKMAFTGFGIGEHPDAGYPHWTGISAATFLSKVCASTATYPHEVLRTRLQTQQRSSPAFSSEGIAFRGGLEQPQDHGRPPGTGAGASSSDGMRNRPRYRGVIRTCQTILMEEGWRAFYAGIGTNLFRAVPAAMTTMLTYEYLRNIIHWMQHEGEQVLIMSEEDGSSAY</sequence>
<evidence type="ECO:0000256" key="9">
    <source>
        <dbReference type="PROSITE-ProRule" id="PRU00282"/>
    </source>
</evidence>
<evidence type="ECO:0000256" key="8">
    <source>
        <dbReference type="ARBA" id="ARBA00023136"/>
    </source>
</evidence>